<dbReference type="PANTHER" id="PTHR38471:SF2">
    <property type="entry name" value="FOUR HELIX BUNDLE PROTEIN"/>
    <property type="match status" value="1"/>
</dbReference>
<dbReference type="InterPro" id="IPR036583">
    <property type="entry name" value="23S_rRNA_IVS_sf"/>
</dbReference>
<dbReference type="STRING" id="29534.SAMN05444366_0729"/>
<dbReference type="SUPFAM" id="SSF158446">
    <property type="entry name" value="IVS-encoded protein-like"/>
    <property type="match status" value="1"/>
</dbReference>
<sequence>MNSTYWNLKNWNFIMTKPYDLEERTFLVAKECRIYIRSLAKTTSNIEDGKQLVRSSGSVGANYIEANEKLGDKDLIFRLKISRKEAKESKFWLRLLHELNPDHKILSDPLLFEIEELRKILSAIISKTSK</sequence>
<accession>A0A1M7ALR0</accession>
<dbReference type="AlphaFoldDB" id="A0A1M7ALR0"/>
<dbReference type="Pfam" id="PF05635">
    <property type="entry name" value="23S_rRNA_IVP"/>
    <property type="match status" value="1"/>
</dbReference>
<keyword evidence="2" id="KW-1185">Reference proteome</keyword>
<protein>
    <submittedName>
        <fullName evidence="1">Four helix bundle protein</fullName>
    </submittedName>
</protein>
<evidence type="ECO:0000313" key="2">
    <source>
        <dbReference type="Proteomes" id="UP000184121"/>
    </source>
</evidence>
<dbReference type="InterPro" id="IPR012657">
    <property type="entry name" value="23S_rRNA-intervening_sequence"/>
</dbReference>
<proteinExistence type="predicted"/>
<dbReference type="Gene3D" id="1.20.1440.60">
    <property type="entry name" value="23S rRNA-intervening sequence"/>
    <property type="match status" value="1"/>
</dbReference>
<gene>
    <name evidence="1" type="ORF">SAMN05444366_0729</name>
</gene>
<evidence type="ECO:0000313" key="1">
    <source>
        <dbReference type="EMBL" id="SHL43658.1"/>
    </source>
</evidence>
<dbReference type="Proteomes" id="UP000184121">
    <property type="component" value="Unassembled WGS sequence"/>
</dbReference>
<organism evidence="1 2">
    <name type="scientific">Flavobacterium saccharophilum</name>
    <dbReference type="NCBI Taxonomy" id="29534"/>
    <lineage>
        <taxon>Bacteria</taxon>
        <taxon>Pseudomonadati</taxon>
        <taxon>Bacteroidota</taxon>
        <taxon>Flavobacteriia</taxon>
        <taxon>Flavobacteriales</taxon>
        <taxon>Flavobacteriaceae</taxon>
        <taxon>Flavobacterium</taxon>
    </lineage>
</organism>
<dbReference type="NCBIfam" id="TIGR02436">
    <property type="entry name" value="four helix bundle protein"/>
    <property type="match status" value="1"/>
</dbReference>
<reference evidence="2" key="1">
    <citation type="submission" date="2016-11" db="EMBL/GenBank/DDBJ databases">
        <authorList>
            <person name="Varghese N."/>
            <person name="Submissions S."/>
        </authorList>
    </citation>
    <scope>NUCLEOTIDE SEQUENCE [LARGE SCALE GENOMIC DNA]</scope>
    <source>
        <strain evidence="2">DSM 1811</strain>
    </source>
</reference>
<dbReference type="EMBL" id="FRBY01000001">
    <property type="protein sequence ID" value="SHL43658.1"/>
    <property type="molecule type" value="Genomic_DNA"/>
</dbReference>
<name>A0A1M7ALR0_9FLAO</name>
<dbReference type="PANTHER" id="PTHR38471">
    <property type="entry name" value="FOUR HELIX BUNDLE PROTEIN"/>
    <property type="match status" value="1"/>
</dbReference>